<evidence type="ECO:0000313" key="2">
    <source>
        <dbReference type="Proteomes" id="UP001190700"/>
    </source>
</evidence>
<evidence type="ECO:0000313" key="1">
    <source>
        <dbReference type="EMBL" id="KAK3280636.1"/>
    </source>
</evidence>
<organism evidence="1 2">
    <name type="scientific">Cymbomonas tetramitiformis</name>
    <dbReference type="NCBI Taxonomy" id="36881"/>
    <lineage>
        <taxon>Eukaryota</taxon>
        <taxon>Viridiplantae</taxon>
        <taxon>Chlorophyta</taxon>
        <taxon>Pyramimonadophyceae</taxon>
        <taxon>Pyramimonadales</taxon>
        <taxon>Pyramimonadaceae</taxon>
        <taxon>Cymbomonas</taxon>
    </lineage>
</organism>
<keyword evidence="2" id="KW-1185">Reference proteome</keyword>
<gene>
    <name evidence="1" type="ORF">CYMTET_11529</name>
</gene>
<comment type="caution">
    <text evidence="1">The sequence shown here is derived from an EMBL/GenBank/DDBJ whole genome shotgun (WGS) entry which is preliminary data.</text>
</comment>
<dbReference type="Proteomes" id="UP001190700">
    <property type="component" value="Unassembled WGS sequence"/>
</dbReference>
<dbReference type="EMBL" id="LGRX02004319">
    <property type="protein sequence ID" value="KAK3280636.1"/>
    <property type="molecule type" value="Genomic_DNA"/>
</dbReference>
<dbReference type="AlphaFoldDB" id="A0AAE0LCR8"/>
<reference evidence="1 2" key="1">
    <citation type="journal article" date="2015" name="Genome Biol. Evol.">
        <title>Comparative Genomics of a Bacterivorous Green Alga Reveals Evolutionary Causalities and Consequences of Phago-Mixotrophic Mode of Nutrition.</title>
        <authorList>
            <person name="Burns J.A."/>
            <person name="Paasch A."/>
            <person name="Narechania A."/>
            <person name="Kim E."/>
        </authorList>
    </citation>
    <scope>NUCLEOTIDE SEQUENCE [LARGE SCALE GENOMIC DNA]</scope>
    <source>
        <strain evidence="1 2">PLY_AMNH</strain>
    </source>
</reference>
<proteinExistence type="predicted"/>
<accession>A0AAE0LCR8</accession>
<sequence>MADRGRGSLRAQERVRFSVITNNGLERFALHCLRSTFLTWRHSFYRRRRAEKLLRKLDLQWVETAQHHALRAWFAHLRNEQRCEVITAKLRSRSHCAAAEVVPALGAVHRWRDYICEVKEMRRLGLLVVRRLRMFTEARALDQWVACLHQVRSNQQILWRSAMYWLRPTTSRALKAWRNRLRLLCRRRQSLAERARREMEELHAGLSAQTRHRRNLLWSMHSMDSEPLNRPRVVFPDSVCSMCGAVLTPLR</sequence>
<name>A0AAE0LCR8_9CHLO</name>
<protein>
    <submittedName>
        <fullName evidence="1">Uncharacterized protein</fullName>
    </submittedName>
</protein>